<feature type="transmembrane region" description="Helical" evidence="1">
    <location>
        <begin position="854"/>
        <end position="874"/>
    </location>
</feature>
<keyword evidence="1" id="KW-0472">Membrane</keyword>
<dbReference type="PRINTS" id="PR00702">
    <property type="entry name" value="ACRIFLAVINRP"/>
</dbReference>
<keyword evidence="1" id="KW-0812">Transmembrane</keyword>
<dbReference type="GO" id="GO:0005886">
    <property type="term" value="C:plasma membrane"/>
    <property type="evidence" value="ECO:0007669"/>
    <property type="project" value="TreeGrafter"/>
</dbReference>
<dbReference type="Pfam" id="PF00873">
    <property type="entry name" value="ACR_tran"/>
    <property type="match status" value="1"/>
</dbReference>
<keyword evidence="3" id="KW-1185">Reference proteome</keyword>
<dbReference type="Gene3D" id="3.30.70.1440">
    <property type="entry name" value="Multidrug efflux transporter AcrB pore domain"/>
    <property type="match status" value="1"/>
</dbReference>
<dbReference type="Proteomes" id="UP000198778">
    <property type="component" value="Unassembled WGS sequence"/>
</dbReference>
<dbReference type="STRING" id="745820.SAMN04488053_103192"/>
<dbReference type="OrthoDB" id="9757876at2"/>
<reference evidence="3" key="1">
    <citation type="submission" date="2016-10" db="EMBL/GenBank/DDBJ databases">
        <authorList>
            <person name="Varghese N."/>
            <person name="Submissions S."/>
        </authorList>
    </citation>
    <scope>NUCLEOTIDE SEQUENCE [LARGE SCALE GENOMIC DNA]</scope>
    <source>
        <strain evidence="3">CGMCC 1.10369</strain>
    </source>
</reference>
<dbReference type="Gene3D" id="1.20.1640.10">
    <property type="entry name" value="Multidrug efflux transporter AcrB transmembrane domain"/>
    <property type="match status" value="2"/>
</dbReference>
<feature type="transmembrane region" description="Helical" evidence="1">
    <location>
        <begin position="454"/>
        <end position="477"/>
    </location>
</feature>
<dbReference type="InterPro" id="IPR001036">
    <property type="entry name" value="Acrflvin-R"/>
</dbReference>
<dbReference type="Gene3D" id="3.30.70.1430">
    <property type="entry name" value="Multidrug efflux transporter AcrB pore domain"/>
    <property type="match status" value="2"/>
</dbReference>
<accession>A0A1H0E3E7</accession>
<gene>
    <name evidence="2" type="ORF">SAMN04488053_103192</name>
</gene>
<dbReference type="SUPFAM" id="SSF82866">
    <property type="entry name" value="Multidrug efflux transporter AcrB transmembrane domain"/>
    <property type="match status" value="2"/>
</dbReference>
<dbReference type="GO" id="GO:0042910">
    <property type="term" value="F:xenobiotic transmembrane transporter activity"/>
    <property type="evidence" value="ECO:0007669"/>
    <property type="project" value="TreeGrafter"/>
</dbReference>
<evidence type="ECO:0000256" key="1">
    <source>
        <dbReference type="SAM" id="Phobius"/>
    </source>
</evidence>
<evidence type="ECO:0000313" key="2">
    <source>
        <dbReference type="EMBL" id="SDN76964.1"/>
    </source>
</evidence>
<feature type="transmembrane region" description="Helical" evidence="1">
    <location>
        <begin position="929"/>
        <end position="951"/>
    </location>
</feature>
<protein>
    <submittedName>
        <fullName evidence="2">Multidrug efflux pump subunit AcrB</fullName>
    </submittedName>
</protein>
<feature type="transmembrane region" description="Helical" evidence="1">
    <location>
        <begin position="515"/>
        <end position="535"/>
    </location>
</feature>
<feature type="transmembrane region" description="Helical" evidence="1">
    <location>
        <begin position="381"/>
        <end position="405"/>
    </location>
</feature>
<feature type="transmembrane region" description="Helical" evidence="1">
    <location>
        <begin position="355"/>
        <end position="375"/>
    </location>
</feature>
<dbReference type="Gene3D" id="3.30.70.1320">
    <property type="entry name" value="Multidrug efflux transporter AcrB pore domain like"/>
    <property type="match status" value="1"/>
</dbReference>
<name>A0A1H0E3E7_9BACI</name>
<organism evidence="2 3">
    <name type="scientific">Alkalicoccus daliensis</name>
    <dbReference type="NCBI Taxonomy" id="745820"/>
    <lineage>
        <taxon>Bacteria</taxon>
        <taxon>Bacillati</taxon>
        <taxon>Bacillota</taxon>
        <taxon>Bacilli</taxon>
        <taxon>Bacillales</taxon>
        <taxon>Bacillaceae</taxon>
        <taxon>Alkalicoccus</taxon>
    </lineage>
</organism>
<dbReference type="Gene3D" id="3.30.2090.10">
    <property type="entry name" value="Multidrug efflux transporter AcrB TolC docking domain, DN and DC subdomains"/>
    <property type="match status" value="2"/>
</dbReference>
<feature type="transmembrane region" description="Helical" evidence="1">
    <location>
        <begin position="957"/>
        <end position="982"/>
    </location>
</feature>
<dbReference type="InterPro" id="IPR027463">
    <property type="entry name" value="AcrB_DN_DC_subdom"/>
</dbReference>
<dbReference type="SUPFAM" id="SSF82693">
    <property type="entry name" value="Multidrug efflux transporter AcrB pore domain, PN1, PN2, PC1 and PC2 subdomains"/>
    <property type="match status" value="1"/>
</dbReference>
<proteinExistence type="predicted"/>
<feature type="transmembrane region" description="Helical" evidence="1">
    <location>
        <begin position="329"/>
        <end position="348"/>
    </location>
</feature>
<dbReference type="SUPFAM" id="SSF82714">
    <property type="entry name" value="Multidrug efflux transporter AcrB TolC docking domain, DN and DC subdomains"/>
    <property type="match status" value="1"/>
</dbReference>
<evidence type="ECO:0000313" key="3">
    <source>
        <dbReference type="Proteomes" id="UP000198778"/>
    </source>
</evidence>
<dbReference type="EMBL" id="FNIL01000003">
    <property type="protein sequence ID" value="SDN76964.1"/>
    <property type="molecule type" value="Genomic_DNA"/>
</dbReference>
<dbReference type="RefSeq" id="WP_090842174.1">
    <property type="nucleotide sequence ID" value="NZ_FNIL01000003.1"/>
</dbReference>
<sequence>MQLVRFFAEKKVVVILLVLTILISGVYGAGKLDRELLPAMSFDGAQIFINAGDMSSADVEKEITIPVEERLQQMEGIKQVNSSSSIGVSSMWIQTEEGEGEEVYQEIEAEINALQNTLPQVEDINMQQYSTDQPYEFFMTVHGGSMEEMSVFADDVVKTRLEALPEVREIKLDGLEQKDIEIVLDQKKLQQEELTSAQVAETLTQSDQDVSLTAAGSDTDAIRWKNKIQTVEELEKTEIISAGGNAVSLSELGEIKEEKNNLSSPGWYNGSENFVFIQAGRAEGVTQIQMAESIRAEVEKIRADGQIEGFELNELVAQADYVTDAIDGVSLNILLGGIIAVAVLFLFLRNFRATFIIGISIPISISLTFTGMWLFDYSFNILTLIGLGLGIGMMVDSSIVILESIYRKKEQGLKKLDAVTAGVKEVASAVIASMVTTIVVFLPIGLLGGEIGTFMIVLSLVVVITLVSSVIVAFTLIPSLSKSFLKLKVNQKDLKEGMAITAYGRVIQFLAGKKLYRFSVIFMFLLLFAGSLALFPKIPSTVMPDVFNRYTEMAVPVESGTTPEQREQAAVKIHEKLSKIPDVEANLIMDDIDYFYVLVNMTKGGEITVPQEEVNEAIDKELRELAADLPIDTGGDFTGAGGQPVVVEIMGEDFGELEQIASDVEERLAAVEGITGITSSSENKLQEQLIQLNTTEMERDGVQELQLLHQMQASADKLPAGTIGEGREQTDIFVRADVENLLEQEIQTAEGLKTMSNYISLEETEVPAAIDRRDGTRMITVSAGLEGRDLGAVNRDMEELLSKYEVPAGYSIDTGGSLQEQSEAMQEMMIILGIAVFLVYAVMAVQFNSFVHPLIIMSVIPLTATGALLGLLLTQSELSVLSALGMVFLIGIVLNNAILLIDRTKQLRKEGLEPKAAIMEAGKNRIRPIFMTTLTTCGGMLPLAIAADAASNYQSPLAIVIISGLLFATFITLLMIPSLYLVMEDVKAGFQKFRRKNKKEVMKAA</sequence>
<feature type="transmembrane region" description="Helical" evidence="1">
    <location>
        <begin position="828"/>
        <end position="847"/>
    </location>
</feature>
<feature type="transmembrane region" description="Helical" evidence="1">
    <location>
        <begin position="880"/>
        <end position="901"/>
    </location>
</feature>
<dbReference type="AlphaFoldDB" id="A0A1H0E3E7"/>
<dbReference type="PANTHER" id="PTHR32063">
    <property type="match status" value="1"/>
</dbReference>
<dbReference type="PANTHER" id="PTHR32063:SF0">
    <property type="entry name" value="SWARMING MOTILITY PROTEIN SWRC"/>
    <property type="match status" value="1"/>
</dbReference>
<feature type="transmembrane region" description="Helical" evidence="1">
    <location>
        <begin position="426"/>
        <end position="448"/>
    </location>
</feature>
<keyword evidence="1" id="KW-1133">Transmembrane helix</keyword>